<dbReference type="InterPro" id="IPR001611">
    <property type="entry name" value="Leu-rich_rpt"/>
</dbReference>
<feature type="signal peptide" evidence="6">
    <location>
        <begin position="1"/>
        <end position="19"/>
    </location>
</feature>
<dbReference type="Gene3D" id="3.80.10.10">
    <property type="entry name" value="Ribonuclease Inhibitor"/>
    <property type="match status" value="3"/>
</dbReference>
<dbReference type="SUPFAM" id="SSF52058">
    <property type="entry name" value="L domain-like"/>
    <property type="match status" value="2"/>
</dbReference>
<keyword evidence="5" id="KW-0472">Membrane</keyword>
<proteinExistence type="predicted"/>
<protein>
    <recommendedName>
        <fullName evidence="9">Internalin-A</fullName>
    </recommendedName>
</protein>
<evidence type="ECO:0000256" key="5">
    <source>
        <dbReference type="SAM" id="Phobius"/>
    </source>
</evidence>
<dbReference type="Pfam" id="PF12799">
    <property type="entry name" value="LRR_4"/>
    <property type="match status" value="6"/>
</dbReference>
<dbReference type="PANTHER" id="PTHR45712">
    <property type="entry name" value="AGAP008170-PA"/>
    <property type="match status" value="1"/>
</dbReference>
<keyword evidence="8" id="KW-1185">Reference proteome</keyword>
<evidence type="ECO:0000256" key="6">
    <source>
        <dbReference type="SAM" id="SignalP"/>
    </source>
</evidence>
<dbReference type="InterPro" id="IPR032675">
    <property type="entry name" value="LRR_dom_sf"/>
</dbReference>
<gene>
    <name evidence="7" type="ORF">KIM372_14250</name>
</gene>
<name>A0ABM8B9R9_9BIFI</name>
<feature type="compositionally biased region" description="Polar residues" evidence="4">
    <location>
        <begin position="108"/>
        <end position="122"/>
    </location>
</feature>
<dbReference type="SMART" id="SM00368">
    <property type="entry name" value="LRR_RI"/>
    <property type="match status" value="5"/>
</dbReference>
<feature type="chain" id="PRO_5046732847" description="Internalin-A" evidence="6">
    <location>
        <begin position="20"/>
        <end position="958"/>
    </location>
</feature>
<evidence type="ECO:0000313" key="8">
    <source>
        <dbReference type="Proteomes" id="UP001321766"/>
    </source>
</evidence>
<dbReference type="InterPro" id="IPR050333">
    <property type="entry name" value="SLRP"/>
</dbReference>
<feature type="compositionally biased region" description="Polar residues" evidence="4">
    <location>
        <begin position="34"/>
        <end position="101"/>
    </location>
</feature>
<dbReference type="EMBL" id="AP026798">
    <property type="protein sequence ID" value="BDR53518.1"/>
    <property type="molecule type" value="Genomic_DNA"/>
</dbReference>
<dbReference type="PANTHER" id="PTHR45712:SF22">
    <property type="entry name" value="INSULIN-LIKE GROWTH FACTOR-BINDING PROTEIN COMPLEX ACID LABILE SUBUNIT"/>
    <property type="match status" value="1"/>
</dbReference>
<dbReference type="InterPro" id="IPR003591">
    <property type="entry name" value="Leu-rich_rpt_typical-subtyp"/>
</dbReference>
<comment type="subcellular location">
    <subcellularLocation>
        <location evidence="1">Cell envelope</location>
    </subcellularLocation>
</comment>
<dbReference type="SMART" id="SM00364">
    <property type="entry name" value="LRR_BAC"/>
    <property type="match status" value="11"/>
</dbReference>
<evidence type="ECO:0000256" key="1">
    <source>
        <dbReference type="ARBA" id="ARBA00004196"/>
    </source>
</evidence>
<reference evidence="7 8" key="1">
    <citation type="journal article" date="2023" name="Microbiol. Spectr.">
        <title>Symbiosis of Carpenter Bees with Uncharacterized Lactic Acid Bacteria Showing NAD Auxotrophy.</title>
        <authorList>
            <person name="Kawasaki S."/>
            <person name="Ozawa K."/>
            <person name="Mori T."/>
            <person name="Yamamoto A."/>
            <person name="Ito M."/>
            <person name="Ohkuma M."/>
            <person name="Sakamoto M."/>
            <person name="Matsutani M."/>
        </authorList>
    </citation>
    <scope>NUCLEOTIDE SEQUENCE [LARGE SCALE GENOMIC DNA]</scope>
    <source>
        <strain evidence="7 8">Kim37-2</strain>
    </source>
</reference>
<keyword evidence="5" id="KW-0812">Transmembrane</keyword>
<dbReference type="SMART" id="SM00365">
    <property type="entry name" value="LRR_SD22"/>
    <property type="match status" value="14"/>
</dbReference>
<dbReference type="Gene3D" id="2.60.40.4270">
    <property type="entry name" value="Listeria-Bacteroides repeat domain"/>
    <property type="match status" value="1"/>
</dbReference>
<dbReference type="InterPro" id="IPR042229">
    <property type="entry name" value="Listeria/Bacterioides_rpt_sf"/>
</dbReference>
<organism evidence="7 8">
    <name type="scientific">Bombiscardovia nodaiensis</name>
    <dbReference type="NCBI Taxonomy" id="2932181"/>
    <lineage>
        <taxon>Bacteria</taxon>
        <taxon>Bacillati</taxon>
        <taxon>Actinomycetota</taxon>
        <taxon>Actinomycetes</taxon>
        <taxon>Bifidobacteriales</taxon>
        <taxon>Bifidobacteriaceae</taxon>
        <taxon>Bombiscardovia</taxon>
    </lineage>
</organism>
<keyword evidence="5" id="KW-1133">Transmembrane helix</keyword>
<evidence type="ECO:0000256" key="2">
    <source>
        <dbReference type="ARBA" id="ARBA00022614"/>
    </source>
</evidence>
<dbReference type="InterPro" id="IPR025875">
    <property type="entry name" value="Leu-rich_rpt_4"/>
</dbReference>
<keyword evidence="2" id="KW-0433">Leucine-rich repeat</keyword>
<dbReference type="NCBIfam" id="TIGR02543">
    <property type="entry name" value="List_Bact_rpt"/>
    <property type="match status" value="1"/>
</dbReference>
<dbReference type="SMART" id="SM00369">
    <property type="entry name" value="LRR_TYP"/>
    <property type="match status" value="15"/>
</dbReference>
<dbReference type="Proteomes" id="UP001321766">
    <property type="component" value="Chromosome"/>
</dbReference>
<sequence length="958" mass="102628">MTILGGGYASLAATQPAHAEPTTTTTQRTSPTPNKNSNAAAQHTPNNHTNATQPTLSNRTNSPNQTPQKPNPQLNTSTPAPTLEPQPQTSNQHKAQTTTPPLTAEHTAAQTPQPKNSNLSQPTAQTKSASAEQQSESQPKLTTRGNPCTINVSSIATCVPDPNLANHIAATLSTTTSATLTTTLINSLTGLYACNAGIVSVEGIQYFTKLQTLYLYNNQITDLSPVTGLPDLTNLEAYSNLITNAGQLNNPNLLVLYLSNNKLSSVTSITWNSLTKLQELSLGNNQITDLSLVTGLPSLISLDASNNLITNPGQLNNPNLLILYLAGNKLSSIASISWNRLTKLVKLNLETNQITDLSPVTGLPVLNEFYAGNNLITNPGQLNNPNLGKLNLSNNKLSSVAGITWNNLTNLGELWLNRNQITDLSPVTGVPFLADLYAQDNLITNPGQLNNPNLLVLYLSNNKLSSVTSITWNNLSKLQKLNLETNQITDLSPVTGLPSLTSLEAFSNLITNPGQLNNPNLTLLYLSGNKIPSVASINWNNLTKLQQIDLQGNQITDLSPLNPVHSLTDLNASDNLITNAGQLNNPNLERLYLFTNKLSSVASITWNSLTKLQQLSLSNNQITDLSLVTGLPSLTQLEAQNNLITNPGQLNNPNLLVLYLAGNKLSSIASITWNSLTKLQQLDLQYNQITDITSINWNSLTGLTYGYSVKLSNQRVRLPDLPGSSDSPLTLGPATISHSPNAYARPGVYGRPNIDASTPSGGSYNTGDGTYTWAHSYPGDHQYTFQSNVTLPYTSQTPSFDGVISQLVPGYAVTFDPNGGTLHSPAVVAVSTVGTYIGEPSPKPTKSDGYSFLGWYTAANGGNKWDFGSMPVNGDMTLYAHWAPTFTLPQAGAIPLQQWSGGGLLAASAAVGLAYAGQQIRRHRRRRGRHSLATSKQVVYASQCTETVYSPASTTSAS</sequence>
<feature type="compositionally biased region" description="Low complexity" evidence="4">
    <location>
        <begin position="12"/>
        <end position="33"/>
    </location>
</feature>
<dbReference type="Pfam" id="PF09479">
    <property type="entry name" value="Flg_new"/>
    <property type="match status" value="1"/>
</dbReference>
<feature type="region of interest" description="Disordered" evidence="4">
    <location>
        <begin position="1"/>
        <end position="146"/>
    </location>
</feature>
<feature type="compositionally biased region" description="Low complexity" evidence="4">
    <location>
        <begin position="123"/>
        <end position="138"/>
    </location>
</feature>
<dbReference type="PROSITE" id="PS51450">
    <property type="entry name" value="LRR"/>
    <property type="match status" value="14"/>
</dbReference>
<evidence type="ECO:0000256" key="4">
    <source>
        <dbReference type="SAM" id="MobiDB-lite"/>
    </source>
</evidence>
<evidence type="ECO:0000313" key="7">
    <source>
        <dbReference type="EMBL" id="BDR53518.1"/>
    </source>
</evidence>
<keyword evidence="3" id="KW-0677">Repeat</keyword>
<keyword evidence="6" id="KW-0732">Signal</keyword>
<feature type="transmembrane region" description="Helical" evidence="5">
    <location>
        <begin position="899"/>
        <end position="917"/>
    </location>
</feature>
<evidence type="ECO:0008006" key="9">
    <source>
        <dbReference type="Google" id="ProtNLM"/>
    </source>
</evidence>
<accession>A0ABM8B9R9</accession>
<evidence type="ECO:0000256" key="3">
    <source>
        <dbReference type="ARBA" id="ARBA00022737"/>
    </source>
</evidence>
<dbReference type="Pfam" id="PF13855">
    <property type="entry name" value="LRR_8"/>
    <property type="match status" value="2"/>
</dbReference>
<dbReference type="InterPro" id="IPR013378">
    <property type="entry name" value="InlB-like_B-rpt"/>
</dbReference>